<dbReference type="VEuPathDB" id="TrichDB:TVAG_077520"/>
<dbReference type="KEGG" id="tva:4771010"/>
<keyword evidence="3" id="KW-1185">Reference proteome</keyword>
<keyword evidence="1" id="KW-0732">Signal</keyword>
<reference evidence="2" key="1">
    <citation type="submission" date="2006-10" db="EMBL/GenBank/DDBJ databases">
        <authorList>
            <person name="Amadeo P."/>
            <person name="Zhao Q."/>
            <person name="Wortman J."/>
            <person name="Fraser-Liggett C."/>
            <person name="Carlton J."/>
        </authorList>
    </citation>
    <scope>NUCLEOTIDE SEQUENCE</scope>
    <source>
        <strain evidence="2">G3</strain>
    </source>
</reference>
<feature type="chain" id="PRO_5002643268" description="Surface antigen BspA-like" evidence="1">
    <location>
        <begin position="17"/>
        <end position="1441"/>
    </location>
</feature>
<dbReference type="RefSeq" id="XP_001325237.1">
    <property type="nucleotide sequence ID" value="XM_001325202.1"/>
</dbReference>
<dbReference type="Proteomes" id="UP000001542">
    <property type="component" value="Unassembled WGS sequence"/>
</dbReference>
<dbReference type="Pfam" id="PF13306">
    <property type="entry name" value="LRR_5"/>
    <property type="match status" value="5"/>
</dbReference>
<dbReference type="InterPro" id="IPR032675">
    <property type="entry name" value="LRR_dom_sf"/>
</dbReference>
<feature type="signal peptide" evidence="1">
    <location>
        <begin position="1"/>
        <end position="16"/>
    </location>
</feature>
<organism evidence="2 3">
    <name type="scientific">Trichomonas vaginalis (strain ATCC PRA-98 / G3)</name>
    <dbReference type="NCBI Taxonomy" id="412133"/>
    <lineage>
        <taxon>Eukaryota</taxon>
        <taxon>Metamonada</taxon>
        <taxon>Parabasalia</taxon>
        <taxon>Trichomonadida</taxon>
        <taxon>Trichomonadidae</taxon>
        <taxon>Trichomonas</taxon>
    </lineage>
</organism>
<dbReference type="VEuPathDB" id="TrichDB:TVAGG3_0896370"/>
<evidence type="ECO:0000313" key="3">
    <source>
        <dbReference type="Proteomes" id="UP000001542"/>
    </source>
</evidence>
<reference evidence="2" key="2">
    <citation type="journal article" date="2007" name="Science">
        <title>Draft genome sequence of the sexually transmitted pathogen Trichomonas vaginalis.</title>
        <authorList>
            <person name="Carlton J.M."/>
            <person name="Hirt R.P."/>
            <person name="Silva J.C."/>
            <person name="Delcher A.L."/>
            <person name="Schatz M."/>
            <person name="Zhao Q."/>
            <person name="Wortman J.R."/>
            <person name="Bidwell S.L."/>
            <person name="Alsmark U.C.M."/>
            <person name="Besteiro S."/>
            <person name="Sicheritz-Ponten T."/>
            <person name="Noel C.J."/>
            <person name="Dacks J.B."/>
            <person name="Foster P.G."/>
            <person name="Simillion C."/>
            <person name="Van de Peer Y."/>
            <person name="Miranda-Saavedra D."/>
            <person name="Barton G.J."/>
            <person name="Westrop G.D."/>
            <person name="Mueller S."/>
            <person name="Dessi D."/>
            <person name="Fiori P.L."/>
            <person name="Ren Q."/>
            <person name="Paulsen I."/>
            <person name="Zhang H."/>
            <person name="Bastida-Corcuera F.D."/>
            <person name="Simoes-Barbosa A."/>
            <person name="Brown M.T."/>
            <person name="Hayes R.D."/>
            <person name="Mukherjee M."/>
            <person name="Okumura C.Y."/>
            <person name="Schneider R."/>
            <person name="Smith A.J."/>
            <person name="Vanacova S."/>
            <person name="Villalvazo M."/>
            <person name="Haas B.J."/>
            <person name="Pertea M."/>
            <person name="Feldblyum T.V."/>
            <person name="Utterback T.R."/>
            <person name="Shu C.L."/>
            <person name="Osoegawa K."/>
            <person name="de Jong P.J."/>
            <person name="Hrdy I."/>
            <person name="Horvathova L."/>
            <person name="Zubacova Z."/>
            <person name="Dolezal P."/>
            <person name="Malik S.B."/>
            <person name="Logsdon J.M. Jr."/>
            <person name="Henze K."/>
            <person name="Gupta A."/>
            <person name="Wang C.C."/>
            <person name="Dunne R.L."/>
            <person name="Upcroft J.A."/>
            <person name="Upcroft P."/>
            <person name="White O."/>
            <person name="Salzberg S.L."/>
            <person name="Tang P."/>
            <person name="Chiu C.-H."/>
            <person name="Lee Y.-S."/>
            <person name="Embley T.M."/>
            <person name="Coombs G.H."/>
            <person name="Mottram J.C."/>
            <person name="Tachezy J."/>
            <person name="Fraser-Liggett C.M."/>
            <person name="Johnson P.J."/>
        </authorList>
    </citation>
    <scope>NUCLEOTIDE SEQUENCE [LARGE SCALE GENOMIC DNA]</scope>
    <source>
        <strain evidence="2">G3</strain>
    </source>
</reference>
<accession>A2E2V9</accession>
<proteinExistence type="predicted"/>
<dbReference type="InParanoid" id="A2E2V9"/>
<dbReference type="EMBL" id="DS113292">
    <property type="protein sequence ID" value="EAY13014.1"/>
    <property type="molecule type" value="Genomic_DNA"/>
</dbReference>
<sequence>MLSIIFCFILAHSALENNNVRCEINASNFDASEFASSCTFLDYFIDTEEPINVNISIQYKKLETIIFTTNRSNITINKLNLSQIHVTEIIFPRDAIVSISNDAIQSECLEKINIMAKYHINLTNILQTCPTINKIDFIEYDDSIFQNEEYTDYFSLLTHIGLIDMKTPIDMNHFTNYQNLQEIHSINTELNFSNSFTLPQQWRAIIINNQYTIDTNELSMFSSHVTNFSINKGYIKIYLQNEKYKNTAVYFVNNTEGNFNSIDFVDGEDQYNVAYIYQLKDNKITSFPRNCKFKELHFDMKNLTVDLNNNESPIHIESLIFENYENLLIRKNSFHTNDFIGDIMLYGKLSIESQSEQQHLTIEEYAFNGTTIESISILDNRAIKDFTFYNCNITKYLNLLSGSSINLINLAKYNPNIKRVIGQNESTYYYNSLTDPSFMPQDTQNIIVFDNDVDISNLHKKQLVSLHIYRCKSYGKFTNEFNINSIYFYFMNSTIKEHTFSGAVVENIYFYEYQTGLVFEENAINTNSLESIYFQQDNPAFVQFDDRSIQCNNLHTIYLPLSCNINIDYLLDECKNLDFSQFREFKFEHSSISIDNRFFGKFNDPVNFYINDSSLGILFDSISKLQKLNFIVNSNPIELSFIENYYRIESHYNALQIKCINPVYFIATDHIGMDFGAKTYVIYNATSFEDIDLDNPYDVKNITVFSVQNTTGAFTIKDSSSNSEAIDHFNNNIDTSSINLLENQLDFESNDNNQESNDDVQLFKFGTFEFKESVPKIGMHVFKNVKSIQSLIFSGESVRTIESNELINTTIDKIHIPSSNNILFDQLLENCPNISEFEIGESNTQSESILFNNSKSSIGPKFLDKFSKLKNVSLINSSLIISSPSKPQFNLTIGESDFIPLDEIYKDIQNIQILQIKHNEQTNKYNIFANTSEGEQYAIIPNLDDLNDLVSISSTKIDQIIVYNLTKKVIENIPPINNVDSIYFKADIESVCFNYTNPSSIKSFIFENENQITVKSLGDQTDVYNDILVNYKFNGGNVTIENNAFVNQKIGLFELPADSQSIVNDDSFINCNISNFVVQDNTEINFRNILSTSNNNDINFTGINKGYYLYDGNTIQGDKVLVFRPRLNLKDINLGTSHIEEVIFEMCDCSIIESSTFSNTDIKTIIFNTDVEEINENAFSEITNLVSIIFNKESDRLVIKSKAFSNNNVREITFKSRNITFLSESFYRLGNLTTIRINSTQRIDNTNPIVTFNNDIYNDCIKLRTIKITNQKTIVHIKSEAFQNMNFDSFELPADSQSIVNDDSFINCNISNFVVQDNTEINFRNILSTSNNNDINFTGINKGYYLYDGNTIQGDKVLVFRPRLNLKDINLGTSHIEEVIFEMCDCSIIESSTFSNTDIKTIIFNTDVNEIQENAFSGNQNIESIIFNKETNNTTINMNAF</sequence>
<gene>
    <name evidence="2" type="ORF">TVAG_077520</name>
</gene>
<evidence type="ECO:0008006" key="4">
    <source>
        <dbReference type="Google" id="ProtNLM"/>
    </source>
</evidence>
<dbReference type="Gene3D" id="3.80.10.10">
    <property type="entry name" value="Ribonuclease Inhibitor"/>
    <property type="match status" value="3"/>
</dbReference>
<name>A2E2V9_TRIV3</name>
<protein>
    <recommendedName>
        <fullName evidence="4">Surface antigen BspA-like</fullName>
    </recommendedName>
</protein>
<evidence type="ECO:0000313" key="2">
    <source>
        <dbReference type="EMBL" id="EAY13014.1"/>
    </source>
</evidence>
<evidence type="ECO:0000256" key="1">
    <source>
        <dbReference type="SAM" id="SignalP"/>
    </source>
</evidence>
<dbReference type="InterPro" id="IPR026906">
    <property type="entry name" value="LRR_5"/>
</dbReference>